<dbReference type="EMBL" id="CAJVCH010548965">
    <property type="protein sequence ID" value="CAG7828817.1"/>
    <property type="molecule type" value="Genomic_DNA"/>
</dbReference>
<evidence type="ECO:0000256" key="1">
    <source>
        <dbReference type="SAM" id="Phobius"/>
    </source>
</evidence>
<keyword evidence="1" id="KW-0812">Transmembrane</keyword>
<comment type="caution">
    <text evidence="2">The sequence shown here is derived from an EMBL/GenBank/DDBJ whole genome shotgun (WGS) entry which is preliminary data.</text>
</comment>
<feature type="transmembrane region" description="Helical" evidence="1">
    <location>
        <begin position="90"/>
        <end position="108"/>
    </location>
</feature>
<accession>A0A8J2LAN8</accession>
<reference evidence="2" key="1">
    <citation type="submission" date="2021-06" db="EMBL/GenBank/DDBJ databases">
        <authorList>
            <person name="Hodson N. C."/>
            <person name="Mongue J. A."/>
            <person name="Jaron S. K."/>
        </authorList>
    </citation>
    <scope>NUCLEOTIDE SEQUENCE</scope>
</reference>
<keyword evidence="1" id="KW-0472">Membrane</keyword>
<protein>
    <submittedName>
        <fullName evidence="2">Uncharacterized protein</fullName>
    </submittedName>
</protein>
<keyword evidence="1" id="KW-1133">Transmembrane helix</keyword>
<proteinExistence type="predicted"/>
<name>A0A8J2LAN8_9HEXA</name>
<gene>
    <name evidence="2" type="ORF">AFUS01_LOCUS38717</name>
</gene>
<dbReference type="AlphaFoldDB" id="A0A8J2LAN8"/>
<keyword evidence="3" id="KW-1185">Reference proteome</keyword>
<feature type="transmembrane region" description="Helical" evidence="1">
    <location>
        <begin position="20"/>
        <end position="44"/>
    </location>
</feature>
<sequence>MALSLFPSEFAMEFHFFSDVAAFSAVVYAYLFIVIFGILILHIYEKYLVTLENIYLRPIKGPDPISLMAFEKFKAEIFLLRQVMNTYSEIAGIYFLAVLYYTAVNWFRFLNYITNDNKVSFLVDSMSLNIFSVTALGYIACFGNYLSNRDQQKHVSRFDCLDNAQLQLIRANELLKLSYLQNNEECEKKEDWRHISQDLETKLKVQKIIPEREKLQNRIEF</sequence>
<feature type="transmembrane region" description="Helical" evidence="1">
    <location>
        <begin position="128"/>
        <end position="147"/>
    </location>
</feature>
<dbReference type="Proteomes" id="UP000708208">
    <property type="component" value="Unassembled WGS sequence"/>
</dbReference>
<evidence type="ECO:0000313" key="2">
    <source>
        <dbReference type="EMBL" id="CAG7828817.1"/>
    </source>
</evidence>
<evidence type="ECO:0000313" key="3">
    <source>
        <dbReference type="Proteomes" id="UP000708208"/>
    </source>
</evidence>
<organism evidence="2 3">
    <name type="scientific">Allacma fusca</name>
    <dbReference type="NCBI Taxonomy" id="39272"/>
    <lineage>
        <taxon>Eukaryota</taxon>
        <taxon>Metazoa</taxon>
        <taxon>Ecdysozoa</taxon>
        <taxon>Arthropoda</taxon>
        <taxon>Hexapoda</taxon>
        <taxon>Collembola</taxon>
        <taxon>Symphypleona</taxon>
        <taxon>Sminthuridae</taxon>
        <taxon>Allacma</taxon>
    </lineage>
</organism>